<protein>
    <submittedName>
        <fullName evidence="3">Uncharacterized protein</fullName>
    </submittedName>
</protein>
<feature type="compositionally biased region" description="Pro residues" evidence="2">
    <location>
        <begin position="185"/>
        <end position="196"/>
    </location>
</feature>
<accession>A0AAD7MHW7</accession>
<keyword evidence="1" id="KW-0175">Coiled coil</keyword>
<keyword evidence="4" id="KW-1185">Reference proteome</keyword>
<feature type="coiled-coil region" evidence="1">
    <location>
        <begin position="33"/>
        <end position="90"/>
    </location>
</feature>
<dbReference type="AlphaFoldDB" id="A0AAD7MHW7"/>
<organism evidence="3 4">
    <name type="scientific">Mycena metata</name>
    <dbReference type="NCBI Taxonomy" id="1033252"/>
    <lineage>
        <taxon>Eukaryota</taxon>
        <taxon>Fungi</taxon>
        <taxon>Dikarya</taxon>
        <taxon>Basidiomycota</taxon>
        <taxon>Agaricomycotina</taxon>
        <taxon>Agaricomycetes</taxon>
        <taxon>Agaricomycetidae</taxon>
        <taxon>Agaricales</taxon>
        <taxon>Marasmiineae</taxon>
        <taxon>Mycenaceae</taxon>
        <taxon>Mycena</taxon>
    </lineage>
</organism>
<evidence type="ECO:0000256" key="2">
    <source>
        <dbReference type="SAM" id="MobiDB-lite"/>
    </source>
</evidence>
<evidence type="ECO:0000313" key="4">
    <source>
        <dbReference type="Proteomes" id="UP001215598"/>
    </source>
</evidence>
<feature type="region of interest" description="Disordered" evidence="2">
    <location>
        <begin position="1"/>
        <end position="31"/>
    </location>
</feature>
<gene>
    <name evidence="3" type="ORF">B0H16DRAFT_1797772</name>
</gene>
<evidence type="ECO:0000256" key="1">
    <source>
        <dbReference type="SAM" id="Coils"/>
    </source>
</evidence>
<evidence type="ECO:0000313" key="3">
    <source>
        <dbReference type="EMBL" id="KAJ7718283.1"/>
    </source>
</evidence>
<sequence>MLARPSPNFSSDGDGPCPLEQTRRPTTDVHKELSALKGKIATLENTLADERARRAADARLAALESELKEHAALEKQRVDMKAAQAELTENQAVLKKDRATLKVEQAKLLSDKHAVSTTLKRSLTEMTTGPEDSHLKGRKSLWALSVGPPIFVFFVYRPFNTAGFAVYILSERRFRRFGSQKIPHPTTPPNSHPTTPPNSRAD</sequence>
<proteinExistence type="predicted"/>
<feature type="region of interest" description="Disordered" evidence="2">
    <location>
        <begin position="179"/>
        <end position="202"/>
    </location>
</feature>
<reference evidence="3" key="1">
    <citation type="submission" date="2023-03" db="EMBL/GenBank/DDBJ databases">
        <title>Massive genome expansion in bonnet fungi (Mycena s.s.) driven by repeated elements and novel gene families across ecological guilds.</title>
        <authorList>
            <consortium name="Lawrence Berkeley National Laboratory"/>
            <person name="Harder C.B."/>
            <person name="Miyauchi S."/>
            <person name="Viragh M."/>
            <person name="Kuo A."/>
            <person name="Thoen E."/>
            <person name="Andreopoulos B."/>
            <person name="Lu D."/>
            <person name="Skrede I."/>
            <person name="Drula E."/>
            <person name="Henrissat B."/>
            <person name="Morin E."/>
            <person name="Kohler A."/>
            <person name="Barry K."/>
            <person name="LaButti K."/>
            <person name="Morin E."/>
            <person name="Salamov A."/>
            <person name="Lipzen A."/>
            <person name="Mereny Z."/>
            <person name="Hegedus B."/>
            <person name="Baldrian P."/>
            <person name="Stursova M."/>
            <person name="Weitz H."/>
            <person name="Taylor A."/>
            <person name="Grigoriev I.V."/>
            <person name="Nagy L.G."/>
            <person name="Martin F."/>
            <person name="Kauserud H."/>
        </authorList>
    </citation>
    <scope>NUCLEOTIDE SEQUENCE</scope>
    <source>
        <strain evidence="3">CBHHK182m</strain>
    </source>
</reference>
<feature type="compositionally biased region" description="Basic and acidic residues" evidence="2">
    <location>
        <begin position="21"/>
        <end position="31"/>
    </location>
</feature>
<comment type="caution">
    <text evidence="3">The sequence shown here is derived from an EMBL/GenBank/DDBJ whole genome shotgun (WGS) entry which is preliminary data.</text>
</comment>
<name>A0AAD7MHW7_9AGAR</name>
<dbReference type="Proteomes" id="UP001215598">
    <property type="component" value="Unassembled WGS sequence"/>
</dbReference>
<dbReference type="EMBL" id="JARKIB010000267">
    <property type="protein sequence ID" value="KAJ7718283.1"/>
    <property type="molecule type" value="Genomic_DNA"/>
</dbReference>